<evidence type="ECO:0000256" key="1">
    <source>
        <dbReference type="ARBA" id="ARBA00001070"/>
    </source>
</evidence>
<dbReference type="EMBL" id="FNKO01000002">
    <property type="protein sequence ID" value="SDQ77130.1"/>
    <property type="molecule type" value="Genomic_DNA"/>
</dbReference>
<evidence type="ECO:0000256" key="7">
    <source>
        <dbReference type="SAM" id="MobiDB-lite"/>
    </source>
</evidence>
<feature type="region of interest" description="Disordered" evidence="7">
    <location>
        <begin position="1"/>
        <end position="21"/>
    </location>
</feature>
<dbReference type="InterPro" id="IPR023302">
    <property type="entry name" value="Pept_S9A_N"/>
</dbReference>
<dbReference type="Proteomes" id="UP000199301">
    <property type="component" value="Unassembled WGS sequence"/>
</dbReference>
<protein>
    <recommendedName>
        <fullName evidence="3">prolyl oligopeptidase</fullName>
        <ecNumber evidence="3">3.4.21.26</ecNumber>
    </recommendedName>
</protein>
<evidence type="ECO:0000259" key="8">
    <source>
        <dbReference type="Pfam" id="PF00326"/>
    </source>
</evidence>
<dbReference type="InterPro" id="IPR029058">
    <property type="entry name" value="AB_hydrolase_fold"/>
</dbReference>
<dbReference type="PANTHER" id="PTHR42881:SF2">
    <property type="entry name" value="PROLYL ENDOPEPTIDASE"/>
    <property type="match status" value="1"/>
</dbReference>
<dbReference type="PROSITE" id="PS00708">
    <property type="entry name" value="PRO_ENDOPEP_SER"/>
    <property type="match status" value="1"/>
</dbReference>
<dbReference type="InterPro" id="IPR002471">
    <property type="entry name" value="Pept_S9_AS"/>
</dbReference>
<dbReference type="SUPFAM" id="SSF53474">
    <property type="entry name" value="alpha/beta-Hydrolases"/>
    <property type="match status" value="1"/>
</dbReference>
<dbReference type="GO" id="GO:0004252">
    <property type="term" value="F:serine-type endopeptidase activity"/>
    <property type="evidence" value="ECO:0007669"/>
    <property type="project" value="UniProtKB-EC"/>
</dbReference>
<dbReference type="AlphaFoldDB" id="A0A1H1DL88"/>
<dbReference type="PRINTS" id="PR00862">
    <property type="entry name" value="PROLIGOPTASE"/>
</dbReference>
<dbReference type="GO" id="GO:0070012">
    <property type="term" value="F:oligopeptidase activity"/>
    <property type="evidence" value="ECO:0007669"/>
    <property type="project" value="TreeGrafter"/>
</dbReference>
<keyword evidence="5" id="KW-0378">Hydrolase</keyword>
<evidence type="ECO:0000256" key="3">
    <source>
        <dbReference type="ARBA" id="ARBA00011897"/>
    </source>
</evidence>
<accession>A0A1H1DL88</accession>
<dbReference type="Pfam" id="PF02897">
    <property type="entry name" value="Peptidase_S9_N"/>
    <property type="match status" value="1"/>
</dbReference>
<evidence type="ECO:0000313" key="10">
    <source>
        <dbReference type="EMBL" id="SDQ77130.1"/>
    </source>
</evidence>
<dbReference type="InterPro" id="IPR051167">
    <property type="entry name" value="Prolyl_oligopep/macrocyclase"/>
</dbReference>
<dbReference type="Pfam" id="PF00326">
    <property type="entry name" value="Peptidase_S9"/>
    <property type="match status" value="1"/>
</dbReference>
<dbReference type="Gene3D" id="3.40.50.1820">
    <property type="entry name" value="alpha/beta hydrolase"/>
    <property type="match status" value="1"/>
</dbReference>
<feature type="domain" description="Peptidase S9A N-terminal" evidence="9">
    <location>
        <begin position="19"/>
        <end position="393"/>
    </location>
</feature>
<dbReference type="PANTHER" id="PTHR42881">
    <property type="entry name" value="PROLYL ENDOPEPTIDASE"/>
    <property type="match status" value="1"/>
</dbReference>
<dbReference type="InterPro" id="IPR001375">
    <property type="entry name" value="Peptidase_S9_cat"/>
</dbReference>
<keyword evidence="11" id="KW-1185">Reference proteome</keyword>
<comment type="catalytic activity">
    <reaction evidence="1">
        <text>Hydrolysis of Pro-|-Xaa &gt;&gt; Ala-|-Xaa in oligopeptides.</text>
        <dbReference type="EC" id="3.4.21.26"/>
    </reaction>
</comment>
<gene>
    <name evidence="10" type="ORF">SAMN04489718_2128</name>
</gene>
<dbReference type="RefSeq" id="WP_092523402.1">
    <property type="nucleotide sequence ID" value="NZ_FNKO01000002.1"/>
</dbReference>
<dbReference type="InterPro" id="IPR002470">
    <property type="entry name" value="Peptidase_S9A"/>
</dbReference>
<sequence>MRGVSEVQPASGGYPQPPREDLVENLHGYEVHDPYRWLEDPEDPRCSEWLQQQDELSSERLADLPGRDRLAERIRALMSTGSVSAPTWRNGRSFFTRRGTDREFPVLFVRDEFGTETPLVDVARIDPSGLTTLDRWTPSREGDRLAYQISTGGDEESLLYVMSVETGELLDGPIDRCRYSSIAWLPGGEEFYYVRRLPPEDVPEDEQQFHRRVWRHEVGKDPCSDVLIHGEYQEHTYFFDVDVSADGGWLLIHGSPGTARRDSLWIAELDHAGRPGPPRLVLDDSQGVRIRAGVELDGRLHIRTTLNAPRGRLCVADPHHPDPAYWTELLAEDPTAVLEATRLVEAPGSPPELAVLRTRHAVSELTLHHTTTGERVREVALPGTGQVTALNTTDPLTGTGGGRLWIGWTDFVTAPCVRTYSLGDRATELFESAPGQESSPNVNSTQLSYTSTDGTTVRMFVLYPSELETPLPTLLTGYGGFALSREPAYTPTALAWVETGGVWALASLRGGAEEGEQWHRAGMRENKQRVFDDFHSAALHLVDQGWTSTDRLAISGGSNGGLLVGAAVTQRPELYRAAVCSAPLLDMVRYEHFLLGRLWSEEYGSAEVPEELGWLLAYSPYHNVSGRTEYPAMLFSVFESDTRVDPLHARKMCAAVQHATSSPLDKSPILLRRETEVGHSARSVSRTVGMATDHLAFLAAATGLLRE</sequence>
<evidence type="ECO:0000256" key="2">
    <source>
        <dbReference type="ARBA" id="ARBA00005228"/>
    </source>
</evidence>
<keyword evidence="4" id="KW-0645">Protease</keyword>
<evidence type="ECO:0000256" key="4">
    <source>
        <dbReference type="ARBA" id="ARBA00022670"/>
    </source>
</evidence>
<name>A0A1H1DL88_9ACTN</name>
<evidence type="ECO:0000256" key="5">
    <source>
        <dbReference type="ARBA" id="ARBA00022801"/>
    </source>
</evidence>
<organism evidence="10 11">
    <name type="scientific">Actinopolyspora saharensis</name>
    <dbReference type="NCBI Taxonomy" id="995062"/>
    <lineage>
        <taxon>Bacteria</taxon>
        <taxon>Bacillati</taxon>
        <taxon>Actinomycetota</taxon>
        <taxon>Actinomycetes</taxon>
        <taxon>Actinopolysporales</taxon>
        <taxon>Actinopolysporaceae</taxon>
        <taxon>Actinopolyspora</taxon>
    </lineage>
</organism>
<proteinExistence type="inferred from homology"/>
<feature type="domain" description="Peptidase S9 prolyl oligopeptidase catalytic" evidence="8">
    <location>
        <begin position="494"/>
        <end position="702"/>
    </location>
</feature>
<evidence type="ECO:0000313" key="11">
    <source>
        <dbReference type="Proteomes" id="UP000199301"/>
    </source>
</evidence>
<dbReference type="SUPFAM" id="SSF50993">
    <property type="entry name" value="Peptidase/esterase 'gauge' domain"/>
    <property type="match status" value="1"/>
</dbReference>
<comment type="similarity">
    <text evidence="2">Belongs to the peptidase S9A family.</text>
</comment>
<reference evidence="11" key="1">
    <citation type="submission" date="2016-10" db="EMBL/GenBank/DDBJ databases">
        <authorList>
            <person name="Varghese N."/>
            <person name="Submissions S."/>
        </authorList>
    </citation>
    <scope>NUCLEOTIDE SEQUENCE [LARGE SCALE GENOMIC DNA]</scope>
    <source>
        <strain evidence="11">DSM 45459</strain>
    </source>
</reference>
<dbReference type="EC" id="3.4.21.26" evidence="3"/>
<evidence type="ECO:0000259" key="9">
    <source>
        <dbReference type="Pfam" id="PF02897"/>
    </source>
</evidence>
<dbReference type="GO" id="GO:0006508">
    <property type="term" value="P:proteolysis"/>
    <property type="evidence" value="ECO:0007669"/>
    <property type="project" value="UniProtKB-KW"/>
</dbReference>
<evidence type="ECO:0000256" key="6">
    <source>
        <dbReference type="ARBA" id="ARBA00022825"/>
    </source>
</evidence>
<dbReference type="STRING" id="995062.SAMN04489718_2128"/>
<keyword evidence="6" id="KW-0720">Serine protease</keyword>
<dbReference type="GO" id="GO:0005829">
    <property type="term" value="C:cytosol"/>
    <property type="evidence" value="ECO:0007669"/>
    <property type="project" value="TreeGrafter"/>
</dbReference>
<dbReference type="Gene3D" id="2.130.10.120">
    <property type="entry name" value="Prolyl oligopeptidase, N-terminal domain"/>
    <property type="match status" value="1"/>
</dbReference>
<dbReference type="OrthoDB" id="9801421at2"/>